<dbReference type="OrthoDB" id="9800955at2"/>
<accession>A0A0K1EKZ9</accession>
<keyword evidence="1 3" id="KW-0378">Hydrolase</keyword>
<name>A0A0K1EKZ9_CHOCO</name>
<keyword evidence="8" id="KW-1185">Reference proteome</keyword>
<gene>
    <name evidence="7" type="ORF">CMC5_057090</name>
</gene>
<dbReference type="InterPro" id="IPR018087">
    <property type="entry name" value="Glyco_hydro_5_CS"/>
</dbReference>
<evidence type="ECO:0000256" key="5">
    <source>
        <dbReference type="SAM" id="SignalP"/>
    </source>
</evidence>
<feature type="compositionally biased region" description="Low complexity" evidence="4">
    <location>
        <begin position="29"/>
        <end position="44"/>
    </location>
</feature>
<evidence type="ECO:0000256" key="3">
    <source>
        <dbReference type="RuleBase" id="RU361153"/>
    </source>
</evidence>
<protein>
    <submittedName>
        <fullName evidence="7">Glycoside hydrolase</fullName>
    </submittedName>
</protein>
<organism evidence="7 8">
    <name type="scientific">Chondromyces crocatus</name>
    <dbReference type="NCBI Taxonomy" id="52"/>
    <lineage>
        <taxon>Bacteria</taxon>
        <taxon>Pseudomonadati</taxon>
        <taxon>Myxococcota</taxon>
        <taxon>Polyangia</taxon>
        <taxon>Polyangiales</taxon>
        <taxon>Polyangiaceae</taxon>
        <taxon>Chondromyces</taxon>
    </lineage>
</organism>
<evidence type="ECO:0000256" key="4">
    <source>
        <dbReference type="SAM" id="MobiDB-lite"/>
    </source>
</evidence>
<dbReference type="AlphaFoldDB" id="A0A0K1EKZ9"/>
<evidence type="ECO:0000256" key="2">
    <source>
        <dbReference type="ARBA" id="ARBA00023295"/>
    </source>
</evidence>
<dbReference type="PANTHER" id="PTHR34142:SF1">
    <property type="entry name" value="GLYCOSIDE HYDROLASE FAMILY 5 DOMAIN-CONTAINING PROTEIN"/>
    <property type="match status" value="1"/>
</dbReference>
<dbReference type="SUPFAM" id="SSF51445">
    <property type="entry name" value="(Trans)glycosidases"/>
    <property type="match status" value="1"/>
</dbReference>
<dbReference type="Pfam" id="PF00150">
    <property type="entry name" value="Cellulase"/>
    <property type="match status" value="1"/>
</dbReference>
<keyword evidence="2 3" id="KW-0326">Glycosidase</keyword>
<dbReference type="GO" id="GO:0004553">
    <property type="term" value="F:hydrolase activity, hydrolyzing O-glycosyl compounds"/>
    <property type="evidence" value="ECO:0007669"/>
    <property type="project" value="InterPro"/>
</dbReference>
<evidence type="ECO:0000313" key="7">
    <source>
        <dbReference type="EMBL" id="AKT41501.1"/>
    </source>
</evidence>
<reference evidence="7 8" key="1">
    <citation type="submission" date="2015-07" db="EMBL/GenBank/DDBJ databases">
        <title>Genome analysis of myxobacterium Chondromyces crocatus Cm c5 reveals a high potential for natural compound synthesis and the genetic basis for the loss of fruiting body formation.</title>
        <authorList>
            <person name="Zaburannyi N."/>
            <person name="Bunk B."/>
            <person name="Maier J."/>
            <person name="Overmann J."/>
            <person name="Mueller R."/>
        </authorList>
    </citation>
    <scope>NUCLEOTIDE SEQUENCE [LARGE SCALE GENOMIC DNA]</scope>
    <source>
        <strain evidence="7 8">Cm c5</strain>
    </source>
</reference>
<dbReference type="InterPro" id="IPR001547">
    <property type="entry name" value="Glyco_hydro_5"/>
</dbReference>
<dbReference type="PANTHER" id="PTHR34142">
    <property type="entry name" value="ENDO-BETA-1,4-GLUCANASE A"/>
    <property type="match status" value="1"/>
</dbReference>
<dbReference type="EMBL" id="CP012159">
    <property type="protein sequence ID" value="AKT41501.1"/>
    <property type="molecule type" value="Genomic_DNA"/>
</dbReference>
<comment type="similarity">
    <text evidence="3">Belongs to the glycosyl hydrolase 5 (cellulase A) family.</text>
</comment>
<evidence type="ECO:0000313" key="8">
    <source>
        <dbReference type="Proteomes" id="UP000067626"/>
    </source>
</evidence>
<dbReference type="GO" id="GO:0000272">
    <property type="term" value="P:polysaccharide catabolic process"/>
    <property type="evidence" value="ECO:0007669"/>
    <property type="project" value="InterPro"/>
</dbReference>
<feature type="signal peptide" evidence="5">
    <location>
        <begin position="1"/>
        <end position="17"/>
    </location>
</feature>
<evidence type="ECO:0000259" key="6">
    <source>
        <dbReference type="Pfam" id="PF00150"/>
    </source>
</evidence>
<dbReference type="STRING" id="52.CMC5_057090"/>
<keyword evidence="5" id="KW-0732">Signal</keyword>
<sequence>MALLGALAALVTGCGGAEDDGTAPHGNMTTGTTSTSGTSTSSTDPDPETPVDPPVQPEGSVVGRHGWLSVAGNRLEDEHGEAVQLRGMSLFWSQWAQNFYNASIVDTLVDDWKATVVRAALGVEPDGYLVNPDAEKARVKVVVDAAIARGVYVIIDWHDHSASQHTAQARSFFTEMAETYGQTPNVIFEIFNEPDGEPWSEVKAYAEDVLGAIRQTGARNVVVVGTPTWSQDVDVAADNPVVGFDNVAYTLHFYAGTHRQFLRDKATTAMNKGLALFVTEWGTCEASGNGGIDLEESQRWLDFMDTHKLSWANWSLFDKEEAASALRPGASPTGGWEESALTDAGKWVREKIRAGASNAP</sequence>
<feature type="domain" description="Glycoside hydrolase family 5" evidence="6">
    <location>
        <begin position="77"/>
        <end position="318"/>
    </location>
</feature>
<dbReference type="Gene3D" id="3.20.20.80">
    <property type="entry name" value="Glycosidases"/>
    <property type="match status" value="1"/>
</dbReference>
<dbReference type="InterPro" id="IPR017853">
    <property type="entry name" value="GH"/>
</dbReference>
<evidence type="ECO:0000256" key="1">
    <source>
        <dbReference type="ARBA" id="ARBA00022801"/>
    </source>
</evidence>
<dbReference type="Proteomes" id="UP000067626">
    <property type="component" value="Chromosome"/>
</dbReference>
<dbReference type="KEGG" id="ccro:CMC5_057090"/>
<feature type="chain" id="PRO_5005459617" evidence="5">
    <location>
        <begin position="18"/>
        <end position="360"/>
    </location>
</feature>
<proteinExistence type="inferred from homology"/>
<dbReference type="PROSITE" id="PS00659">
    <property type="entry name" value="GLYCOSYL_HYDROL_F5"/>
    <property type="match status" value="1"/>
</dbReference>
<feature type="region of interest" description="Disordered" evidence="4">
    <location>
        <begin position="16"/>
        <end position="61"/>
    </location>
</feature>